<reference evidence="2" key="1">
    <citation type="journal article" date="2018" name="PLoS Negl. Trop. Dis.">
        <title>An insight into the salivary gland and fat body transcriptome of Panstrongylus lignarius (Hemiptera: Heteroptera), the main vector of Chagas disease in Peru.</title>
        <authorList>
            <person name="Nevoa J.C."/>
            <person name="Mendes M.T."/>
            <person name="da Silva M.V."/>
            <person name="Soares S.C."/>
            <person name="Oliveira C.J.F."/>
            <person name="Ribeiro J.M.C."/>
        </authorList>
    </citation>
    <scope>NUCLEOTIDE SEQUENCE</scope>
</reference>
<sequence>MLDLYFLSIVLSCGCTSVCVTASINTVCSVSIDINKTSIDIFNISDRKLNKSIKNIFLLAKSKIFVTYHSGSDPNNLAA</sequence>
<name>A0A224Y584_9HEMI</name>
<feature type="chain" id="PRO_5012262604" evidence="1">
    <location>
        <begin position="23"/>
        <end position="79"/>
    </location>
</feature>
<organism evidence="2">
    <name type="scientific">Panstrongylus lignarius</name>
    <dbReference type="NCBI Taxonomy" id="156445"/>
    <lineage>
        <taxon>Eukaryota</taxon>
        <taxon>Metazoa</taxon>
        <taxon>Ecdysozoa</taxon>
        <taxon>Arthropoda</taxon>
        <taxon>Hexapoda</taxon>
        <taxon>Insecta</taxon>
        <taxon>Pterygota</taxon>
        <taxon>Neoptera</taxon>
        <taxon>Paraneoptera</taxon>
        <taxon>Hemiptera</taxon>
        <taxon>Heteroptera</taxon>
        <taxon>Panheteroptera</taxon>
        <taxon>Cimicomorpha</taxon>
        <taxon>Reduviidae</taxon>
        <taxon>Triatominae</taxon>
        <taxon>Panstrongylus</taxon>
    </lineage>
</organism>
<feature type="signal peptide" evidence="1">
    <location>
        <begin position="1"/>
        <end position="22"/>
    </location>
</feature>
<dbReference type="AlphaFoldDB" id="A0A224Y584"/>
<keyword evidence="1" id="KW-0732">Signal</keyword>
<evidence type="ECO:0000256" key="1">
    <source>
        <dbReference type="SAM" id="SignalP"/>
    </source>
</evidence>
<dbReference type="EMBL" id="GFTR01000777">
    <property type="protein sequence ID" value="JAW15649.1"/>
    <property type="molecule type" value="Transcribed_RNA"/>
</dbReference>
<accession>A0A224Y584</accession>
<proteinExistence type="predicted"/>
<evidence type="ECO:0000313" key="2">
    <source>
        <dbReference type="EMBL" id="JAW15649.1"/>
    </source>
</evidence>
<protein>
    <submittedName>
        <fullName evidence="2">Putative secreted protein</fullName>
    </submittedName>
</protein>